<dbReference type="EMBL" id="UOFC01000298">
    <property type="protein sequence ID" value="VAW49686.1"/>
    <property type="molecule type" value="Genomic_DNA"/>
</dbReference>
<evidence type="ECO:0000313" key="1">
    <source>
        <dbReference type="EMBL" id="VAW49686.1"/>
    </source>
</evidence>
<proteinExistence type="predicted"/>
<accession>A0A3B0WZB2</accession>
<gene>
    <name evidence="1" type="ORF">MNBD_GAMMA03-2179</name>
</gene>
<reference evidence="1" key="1">
    <citation type="submission" date="2018-06" db="EMBL/GenBank/DDBJ databases">
        <authorList>
            <person name="Zhirakovskaya E."/>
        </authorList>
    </citation>
    <scope>NUCLEOTIDE SEQUENCE</scope>
</reference>
<organism evidence="1">
    <name type="scientific">hydrothermal vent metagenome</name>
    <dbReference type="NCBI Taxonomy" id="652676"/>
    <lineage>
        <taxon>unclassified sequences</taxon>
        <taxon>metagenomes</taxon>
        <taxon>ecological metagenomes</taxon>
    </lineage>
</organism>
<sequence length="159" mass="18344">MMNITQIKSNHWLLLFFVTAFLTMQWTTTHIHLATHHQHNGNHHQHTLETHAHQLASFSAPKATQHADIIDVSPHFSHQAHQAHQVDHANTIDLNVDYNVSKKVPQKTPSDVTRFSTTSLQPYLLYISTHHTLPPLAQHNYLEHSTDHARAPPQKRYFL</sequence>
<dbReference type="AlphaFoldDB" id="A0A3B0WZB2"/>
<protein>
    <submittedName>
        <fullName evidence="1">Uncharacterized protein</fullName>
    </submittedName>
</protein>
<name>A0A3B0WZB2_9ZZZZ</name>